<evidence type="ECO:0000313" key="1">
    <source>
        <dbReference type="EMBL" id="TWS06518.1"/>
    </source>
</evidence>
<evidence type="ECO:0000313" key="2">
    <source>
        <dbReference type="Proteomes" id="UP000317951"/>
    </source>
</evidence>
<comment type="caution">
    <text evidence="1">The sequence shown here is derived from an EMBL/GenBank/DDBJ whole genome shotgun (WGS) entry which is preliminary data.</text>
</comment>
<gene>
    <name evidence="1" type="ORF">FIV36_05185</name>
</gene>
<reference evidence="1 2" key="1">
    <citation type="submission" date="2019-06" db="EMBL/GenBank/DDBJ databases">
        <title>Pseudomonas bimorpha sp. nov. isolated from bovine raw milk and skim milk concentrate.</title>
        <authorList>
            <person name="Hofmann K."/>
            <person name="Huptas C."/>
            <person name="Doll E."/>
            <person name="Scherer S."/>
            <person name="Wenning M."/>
        </authorList>
    </citation>
    <scope>NUCLEOTIDE SEQUENCE [LARGE SCALE GENOMIC DNA]</scope>
    <source>
        <strain evidence="1 2">DSM 17835</strain>
    </source>
</reference>
<protein>
    <submittedName>
        <fullName evidence="1">Uncharacterized protein</fullName>
    </submittedName>
</protein>
<dbReference type="AlphaFoldDB" id="A0A5C5QN64"/>
<proteinExistence type="predicted"/>
<sequence length="76" mass="8180">MPSQSEIQPSVGASLLAKIANDNAHSWVERGVLEFFANKPTPTEGPSAAWANTCNPHNFQRKTSNPGAHLVQSQPL</sequence>
<dbReference type="EMBL" id="VFET01000003">
    <property type="protein sequence ID" value="TWS06518.1"/>
    <property type="molecule type" value="Genomic_DNA"/>
</dbReference>
<dbReference type="OrthoDB" id="7029996at2"/>
<name>A0A5C5QN64_9PSED</name>
<organism evidence="1 2">
    <name type="scientific">Pseudomonas extremaustralis</name>
    <dbReference type="NCBI Taxonomy" id="359110"/>
    <lineage>
        <taxon>Bacteria</taxon>
        <taxon>Pseudomonadati</taxon>
        <taxon>Pseudomonadota</taxon>
        <taxon>Gammaproteobacteria</taxon>
        <taxon>Pseudomonadales</taxon>
        <taxon>Pseudomonadaceae</taxon>
        <taxon>Pseudomonas</taxon>
    </lineage>
</organism>
<accession>A0A5C5QN64</accession>
<dbReference type="Proteomes" id="UP000317951">
    <property type="component" value="Unassembled WGS sequence"/>
</dbReference>